<gene>
    <name evidence="1" type="ORF">Ga0061064_2167</name>
</gene>
<evidence type="ECO:0000313" key="2">
    <source>
        <dbReference type="Proteomes" id="UP000182598"/>
    </source>
</evidence>
<proteinExistence type="predicted"/>
<reference evidence="2" key="1">
    <citation type="submission" date="2015-08" db="EMBL/GenBank/DDBJ databases">
        <authorList>
            <person name="Varghese N."/>
        </authorList>
    </citation>
    <scope>NUCLEOTIDE SEQUENCE [LARGE SCALE GENOMIC DNA]</scope>
    <source>
        <strain evidence="2">DSM 27808</strain>
    </source>
</reference>
<dbReference type="Proteomes" id="UP000182598">
    <property type="component" value="Unassembled WGS sequence"/>
</dbReference>
<dbReference type="RefSeq" id="WP_055439805.1">
    <property type="nucleotide sequence ID" value="NZ_CYHB01000009.1"/>
</dbReference>
<sequence>MSVAAAWLWANAQQINNMDGLPLWQLNRNYAALELTTNLGCQHYTEMANTLWCVTSTSIWVVTSLGQQHYVREFKKELQRQSVERHPWFGLEVGQQHIDSLVMITYSSGYSADALVRGFRLRNSGRIQFFREIEHGRYHLVTHTPKADIFVVAQGNSTYTFVVRSKRAEHD</sequence>
<organism evidence="1 2">
    <name type="scientific">Pseudidiomarina woesei</name>
    <dbReference type="NCBI Taxonomy" id="1381080"/>
    <lineage>
        <taxon>Bacteria</taxon>
        <taxon>Pseudomonadati</taxon>
        <taxon>Pseudomonadota</taxon>
        <taxon>Gammaproteobacteria</taxon>
        <taxon>Alteromonadales</taxon>
        <taxon>Idiomarinaceae</taxon>
        <taxon>Pseudidiomarina</taxon>
    </lineage>
</organism>
<dbReference type="EMBL" id="CYHB01000009">
    <property type="protein sequence ID" value="CUA88389.1"/>
    <property type="molecule type" value="Genomic_DNA"/>
</dbReference>
<dbReference type="OrthoDB" id="6237921at2"/>
<evidence type="ECO:0000313" key="1">
    <source>
        <dbReference type="EMBL" id="CUA88389.1"/>
    </source>
</evidence>
<accession>A0A0K6HBL2</accession>
<dbReference type="AlphaFoldDB" id="A0A0K6HBL2"/>
<name>A0A0K6HBL2_9GAMM</name>
<protein>
    <submittedName>
        <fullName evidence="1">Uncharacterized protein</fullName>
    </submittedName>
</protein>
<keyword evidence="2" id="KW-1185">Reference proteome</keyword>